<reference evidence="4" key="1">
    <citation type="submission" date="2022-11" db="UniProtKB">
        <authorList>
            <consortium name="WormBaseParasite"/>
        </authorList>
    </citation>
    <scope>IDENTIFICATION</scope>
</reference>
<dbReference type="SUPFAM" id="SSF89837">
    <property type="entry name" value="Doublecortin (DC)"/>
    <property type="match status" value="1"/>
</dbReference>
<evidence type="ECO:0000313" key="3">
    <source>
        <dbReference type="Proteomes" id="UP000887577"/>
    </source>
</evidence>
<feature type="compositionally biased region" description="Basic and acidic residues" evidence="1">
    <location>
        <begin position="393"/>
        <end position="406"/>
    </location>
</feature>
<feature type="region of interest" description="Disordered" evidence="1">
    <location>
        <begin position="393"/>
        <end position="435"/>
    </location>
</feature>
<dbReference type="Gene3D" id="3.10.20.230">
    <property type="entry name" value="Doublecortin domain"/>
    <property type="match status" value="1"/>
</dbReference>
<proteinExistence type="predicted"/>
<feature type="compositionally biased region" description="Polar residues" evidence="1">
    <location>
        <begin position="181"/>
        <end position="195"/>
    </location>
</feature>
<dbReference type="PROSITE" id="PS50309">
    <property type="entry name" value="DC"/>
    <property type="match status" value="1"/>
</dbReference>
<dbReference type="AlphaFoldDB" id="A0A914YKW6"/>
<feature type="region of interest" description="Disordered" evidence="1">
    <location>
        <begin position="142"/>
        <end position="195"/>
    </location>
</feature>
<organism evidence="3 4">
    <name type="scientific">Panagrolaimus superbus</name>
    <dbReference type="NCBI Taxonomy" id="310955"/>
    <lineage>
        <taxon>Eukaryota</taxon>
        <taxon>Metazoa</taxon>
        <taxon>Ecdysozoa</taxon>
        <taxon>Nematoda</taxon>
        <taxon>Chromadorea</taxon>
        <taxon>Rhabditida</taxon>
        <taxon>Tylenchina</taxon>
        <taxon>Panagrolaimomorpha</taxon>
        <taxon>Panagrolaimoidea</taxon>
        <taxon>Panagrolaimidae</taxon>
        <taxon>Panagrolaimus</taxon>
    </lineage>
</organism>
<protein>
    <submittedName>
        <fullName evidence="4">Doublecortin domain-containing protein</fullName>
    </submittedName>
</protein>
<accession>A0A914YKW6</accession>
<dbReference type="InterPro" id="IPR036572">
    <property type="entry name" value="Doublecortin_dom_sf"/>
</dbReference>
<feature type="compositionally biased region" description="Low complexity" evidence="1">
    <location>
        <begin position="146"/>
        <end position="156"/>
    </location>
</feature>
<dbReference type="Proteomes" id="UP000887577">
    <property type="component" value="Unplaced"/>
</dbReference>
<feature type="compositionally biased region" description="Polar residues" evidence="1">
    <location>
        <begin position="407"/>
        <end position="417"/>
    </location>
</feature>
<evidence type="ECO:0000256" key="1">
    <source>
        <dbReference type="SAM" id="MobiDB-lite"/>
    </source>
</evidence>
<evidence type="ECO:0000313" key="4">
    <source>
        <dbReference type="WBParaSite" id="PSU_v2.g1999.t1"/>
    </source>
</evidence>
<sequence length="448" mass="52775">MMKNPYISQYTPNVYDPYNNISFLEINKARRGETHRSVEDRVYNRNYKPLTAKIYIRRNGDHNARLKPFIWRIWQTPKLENLIDEIASHLDMNGSDATLFDARGRIITDSTEIYDGGTFVLGQHEAFDGQIIEAANGNIASARDSQYQQQQQQHYQDYSNQRSNYAPLPKKKITKKKNQYDSHNNYSRPQSSNTYGDLTEIYSVDQGHRDMPEIATSDFGNYDIYRHDYDDEQNHRRNEQQDYEYDEVPWGDLEDINQKDKHMLSKHRQKFGIRRSRSAVIYNRKDQTNPDAYIIYAFLNGHGLECQFVNFNRKQLEKGLPFILELVARKFNVKPSKLVNMDGFKIRDVTELMSRGAYVLIPVGQSFRDTWYFLPDNAIDTSNDVEKVRARSAQRDRYLQKQESKQIKQTKMRQSVASKRHRSAGPFTGYTNQQNHRTYSVDPRYRGY</sequence>
<evidence type="ECO:0000259" key="2">
    <source>
        <dbReference type="PROSITE" id="PS50309"/>
    </source>
</evidence>
<feature type="domain" description="Doublecortin" evidence="2">
    <location>
        <begin position="52"/>
        <end position="127"/>
    </location>
</feature>
<dbReference type="GO" id="GO:0035556">
    <property type="term" value="P:intracellular signal transduction"/>
    <property type="evidence" value="ECO:0007669"/>
    <property type="project" value="InterPro"/>
</dbReference>
<name>A0A914YKW6_9BILA</name>
<dbReference type="InterPro" id="IPR003533">
    <property type="entry name" value="Doublecortin_dom"/>
</dbReference>
<dbReference type="WBParaSite" id="PSU_v2.g1999.t1">
    <property type="protein sequence ID" value="PSU_v2.g1999.t1"/>
    <property type="gene ID" value="PSU_v2.g1999"/>
</dbReference>
<keyword evidence="3" id="KW-1185">Reference proteome</keyword>